<keyword evidence="3 5" id="KW-0238">DNA-binding</keyword>
<dbReference type="Pfam" id="PF03184">
    <property type="entry name" value="DDE_1"/>
    <property type="match status" value="1"/>
</dbReference>
<keyword evidence="9" id="KW-1185">Reference proteome</keyword>
<evidence type="ECO:0000256" key="3">
    <source>
        <dbReference type="ARBA" id="ARBA00023125"/>
    </source>
</evidence>
<organism evidence="8 9">
    <name type="scientific">Bos indicus x Bos taurus</name>
    <name type="common">Hybrid cattle</name>
    <dbReference type="NCBI Taxonomy" id="30522"/>
    <lineage>
        <taxon>Eukaryota</taxon>
        <taxon>Metazoa</taxon>
        <taxon>Chordata</taxon>
        <taxon>Craniata</taxon>
        <taxon>Vertebrata</taxon>
        <taxon>Euteleostomi</taxon>
        <taxon>Mammalia</taxon>
        <taxon>Eutheria</taxon>
        <taxon>Laurasiatheria</taxon>
        <taxon>Artiodactyla</taxon>
        <taxon>Ruminantia</taxon>
        <taxon>Pecora</taxon>
        <taxon>Bovidae</taxon>
        <taxon>Bovinae</taxon>
        <taxon>Bos</taxon>
    </lineage>
</organism>
<dbReference type="Gene3D" id="1.10.10.10">
    <property type="entry name" value="Winged helix-like DNA-binding domain superfamily/Winged helix DNA-binding domain"/>
    <property type="match status" value="1"/>
</dbReference>
<evidence type="ECO:0000313" key="8">
    <source>
        <dbReference type="Ensembl" id="ENSBIXP00000032009.1"/>
    </source>
</evidence>
<dbReference type="InterPro" id="IPR007889">
    <property type="entry name" value="HTH_Psq"/>
</dbReference>
<dbReference type="Ensembl" id="ENSBIXT00005002897.1">
    <property type="protein sequence ID" value="ENSBIXP00005007186.1"/>
    <property type="gene ID" value="ENSBIXG00005001348.1"/>
</dbReference>
<dbReference type="GO" id="GO:0005634">
    <property type="term" value="C:nucleus"/>
    <property type="evidence" value="ECO:0007669"/>
    <property type="project" value="UniProtKB-SubCell"/>
</dbReference>
<evidence type="ECO:0000259" key="7">
    <source>
        <dbReference type="PROSITE" id="PS51253"/>
    </source>
</evidence>
<dbReference type="PROSITE" id="PS50960">
    <property type="entry name" value="HTH_PSQ"/>
    <property type="match status" value="1"/>
</dbReference>
<dbReference type="InterPro" id="IPR050863">
    <property type="entry name" value="CenT-Element_Derived"/>
</dbReference>
<dbReference type="Proteomes" id="UP000429181">
    <property type="component" value="Chromosome 18"/>
</dbReference>
<evidence type="ECO:0000256" key="1">
    <source>
        <dbReference type="ARBA" id="ARBA00004123"/>
    </source>
</evidence>
<reference evidence="8" key="2">
    <citation type="submission" date="2025-05" db="UniProtKB">
        <authorList>
            <consortium name="Ensembl"/>
        </authorList>
    </citation>
    <scope>IDENTIFICATION</scope>
</reference>
<comment type="subcellular location">
    <subcellularLocation>
        <location evidence="1 5">Nucleus</location>
    </subcellularLocation>
</comment>
<comment type="similarity">
    <text evidence="2">Belongs to the tigger transposable element derived protein family.</text>
</comment>
<dbReference type="InterPro" id="IPR006600">
    <property type="entry name" value="HTH_CenpB_DNA-bd_dom"/>
</dbReference>
<dbReference type="Gene3D" id="1.10.10.60">
    <property type="entry name" value="Homeodomain-like"/>
    <property type="match status" value="1"/>
</dbReference>
<dbReference type="OMA" id="PCHPVNL"/>
<keyword evidence="4 5" id="KW-0539">Nucleus</keyword>
<dbReference type="Pfam" id="PF04218">
    <property type="entry name" value="CENP-B_N"/>
    <property type="match status" value="1"/>
</dbReference>
<dbReference type="RefSeq" id="XP_027369519.1">
    <property type="nucleotide sequence ID" value="XM_027513718.1"/>
</dbReference>
<proteinExistence type="inferred from homology"/>
<feature type="domain" description="HTH psq-type" evidence="6">
    <location>
        <begin position="13"/>
        <end position="64"/>
    </location>
</feature>
<evidence type="ECO:0000259" key="6">
    <source>
        <dbReference type="PROSITE" id="PS50960"/>
    </source>
</evidence>
<dbReference type="SUPFAM" id="SSF46689">
    <property type="entry name" value="Homeodomain-like"/>
    <property type="match status" value="2"/>
</dbReference>
<dbReference type="Pfam" id="PF03221">
    <property type="entry name" value="HTH_Tnp_Tc5"/>
    <property type="match status" value="1"/>
</dbReference>
<dbReference type="PANTHER" id="PTHR19303">
    <property type="entry name" value="TRANSPOSON"/>
    <property type="match status" value="1"/>
</dbReference>
<evidence type="ECO:0000313" key="10">
    <source>
        <dbReference type="Proteomes" id="UP000429181"/>
    </source>
</evidence>
<dbReference type="AlphaFoldDB" id="A0A4W2E5I5"/>
<evidence type="ECO:0000256" key="4">
    <source>
        <dbReference type="ARBA" id="ARBA00023242"/>
    </source>
</evidence>
<evidence type="ECO:0000256" key="5">
    <source>
        <dbReference type="PROSITE-ProRule" id="PRU00320"/>
    </source>
</evidence>
<feature type="domain" description="HTH CENPB-type" evidence="7">
    <location>
        <begin position="78"/>
        <end position="157"/>
    </location>
</feature>
<evidence type="ECO:0000256" key="2">
    <source>
        <dbReference type="ARBA" id="ARBA00010881"/>
    </source>
</evidence>
<dbReference type="InterPro" id="IPR009057">
    <property type="entry name" value="Homeodomain-like_sf"/>
</dbReference>
<dbReference type="SMART" id="SM00674">
    <property type="entry name" value="CENPB"/>
    <property type="match status" value="1"/>
</dbReference>
<dbReference type="InterPro" id="IPR036388">
    <property type="entry name" value="WH-like_DNA-bd_sf"/>
</dbReference>
<reference evidence="9 10" key="1">
    <citation type="submission" date="2018-11" db="EMBL/GenBank/DDBJ databases">
        <title>Haplotype-resolved cattle genomes.</title>
        <authorList>
            <person name="Low W.Y."/>
            <person name="Tearle R."/>
            <person name="Bickhart D.M."/>
            <person name="Rosen B.D."/>
            <person name="Koren S."/>
            <person name="Rhie A."/>
            <person name="Hiendleder S."/>
            <person name="Phillippy A.M."/>
            <person name="Smith T.P.L."/>
            <person name="Williams J.L."/>
        </authorList>
    </citation>
    <scope>NUCLEOTIDE SEQUENCE [LARGE SCALE GENOMIC DNA]</scope>
</reference>
<evidence type="ECO:0000313" key="9">
    <source>
        <dbReference type="Proteomes" id="UP000314981"/>
    </source>
</evidence>
<protein>
    <submittedName>
        <fullName evidence="8">CENPB DNA-binding domain containing 1, pseudo</fullName>
    </submittedName>
</protein>
<dbReference type="InterPro" id="IPR004875">
    <property type="entry name" value="DDE_SF_endonuclease_dom"/>
</dbReference>
<dbReference type="STRING" id="30522.A0A4W2E5I5"/>
<dbReference type="GeneTree" id="ENSGT00940000163154"/>
<feature type="DNA-binding region" description="H-T-H motif" evidence="5">
    <location>
        <begin position="40"/>
        <end position="60"/>
    </location>
</feature>
<dbReference type="GO" id="GO:0003677">
    <property type="term" value="F:DNA binding"/>
    <property type="evidence" value="ECO:0007669"/>
    <property type="project" value="UniProtKB-UniRule"/>
</dbReference>
<dbReference type="Proteomes" id="UP000314981">
    <property type="component" value="Chromosome 18"/>
</dbReference>
<accession>A0A4W2E5I5</accession>
<dbReference type="Ensembl" id="ENSBIXT00000016479.1">
    <property type="protein sequence ID" value="ENSBIXP00000032009.1"/>
    <property type="gene ID" value="ENSBIXG00000014469.1"/>
</dbReference>
<dbReference type="GeneID" id="113875393"/>
<gene>
    <name evidence="8" type="primary">CENPBD1</name>
</gene>
<dbReference type="PROSITE" id="PS51253">
    <property type="entry name" value="HTH_CENPB"/>
    <property type="match status" value="1"/>
</dbReference>
<sequence>MTGKRSLNAAVIRSAKRERKAITLDVKLEVLRRFEVGEKLSQIAKALGLAASTVATIRDNKDKIKASSQIATPLRASRLTRRRSAVMETMERLLCVWLEDESQRNVPLSVTVIQKKAKSLFDDLQREQGESSQTEKFTASKGWFVRFKERHCLPHFKMNISAPAKKDEYPEILKSIIQEGEYTPQQVFNVDETGLYWKRMPERMFLSVEERAEPGFKSSKDRLMLLLGGNAAGDFKLKPLLVYHSENPKALKGYSKPNLPVIWRSSRKAWATRSIFHEWFTYFFCPAIEKYCAQNNLTNKALLILDKAPCHPVNLNDLSDTVRVEYLHDSTADSIQPMGQGVTSAFRAHYLRRTFEHILEATDGEDTAEIREFWRNYSIVDAVDNIAVAWGELRPATMNSVWKKIWPECVQFQSASQTDGIAQLQQNIVILAKSVAVGEVGEADVDQLLQSHEEGLSNEELMQLEQEPAGEEEEGEEAAPALRQLTTRELSAAFSHFEAGLQVLTSNSPDAAWKLQVSREINDAISCYRELYSEKERCSKQLS</sequence>
<name>A0A4W2E5I5_BOBOX</name>
<dbReference type="PANTHER" id="PTHR19303:SF59">
    <property type="entry name" value="HTH CENPB-TYPE DOMAIN-CONTAINING PROTEIN"/>
    <property type="match status" value="1"/>
</dbReference>